<dbReference type="Pfam" id="PF10075">
    <property type="entry name" value="CSN8_PSD8_EIF3K"/>
    <property type="match status" value="1"/>
</dbReference>
<dbReference type="PANTHER" id="PTHR13339">
    <property type="entry name" value="COP9 SIGNALOSOME COMPLEX SUBUNIT 8"/>
    <property type="match status" value="1"/>
</dbReference>
<proteinExistence type="predicted"/>
<dbReference type="EMBL" id="HACG01023415">
    <property type="protein sequence ID" value="CEK70280.1"/>
    <property type="molecule type" value="Transcribed_RNA"/>
</dbReference>
<feature type="domain" description="CSN8/PSMD8/EIF3K" evidence="6">
    <location>
        <begin position="30"/>
        <end position="161"/>
    </location>
</feature>
<reference evidence="7" key="1">
    <citation type="submission" date="2014-12" db="EMBL/GenBank/DDBJ databases">
        <title>Insight into the proteome of Arion vulgaris.</title>
        <authorList>
            <person name="Aradska J."/>
            <person name="Bulat T."/>
            <person name="Smidak R."/>
            <person name="Sarate P."/>
            <person name="Gangsoo J."/>
            <person name="Sialana F."/>
            <person name="Bilban M."/>
            <person name="Lubec G."/>
        </authorList>
    </citation>
    <scope>NUCLEOTIDE SEQUENCE</scope>
    <source>
        <tissue evidence="7">Skin</tissue>
    </source>
</reference>
<dbReference type="AlphaFoldDB" id="A0A0B6ZRB0"/>
<evidence type="ECO:0000256" key="1">
    <source>
        <dbReference type="ARBA" id="ARBA00004123"/>
    </source>
</evidence>
<name>A0A0B6ZRB0_9EUPU</name>
<dbReference type="PANTHER" id="PTHR13339:SF0">
    <property type="entry name" value="COP9 SIGNALOSOME COMPLEX SUBUNIT 8"/>
    <property type="match status" value="1"/>
</dbReference>
<protein>
    <recommendedName>
        <fullName evidence="6">CSN8/PSMD8/EIF3K domain-containing protein</fullName>
    </recommendedName>
</protein>
<sequence length="188" mass="21329">MASSPRKDGVLSGNDIERQELECGSSPCTPKMYSQLLAIYLLENDLCFAKFLWKRIPQSVKQNCPELANIWSVGQKMWLKDYAGIYEALQRDWSEDVQHIMAAVVESVRQRALKLVRLAYSSISADDFAIFISMPVEKAVQAAQEEGWEVDLQNLIITPKKLDPVPAVSIMNEQHLSVLTDYVTFMEN</sequence>
<dbReference type="InterPro" id="IPR033205">
    <property type="entry name" value="COP9_CSN8"/>
</dbReference>
<keyword evidence="3" id="KW-0963">Cytoplasm</keyword>
<organism evidence="7">
    <name type="scientific">Arion vulgaris</name>
    <dbReference type="NCBI Taxonomy" id="1028688"/>
    <lineage>
        <taxon>Eukaryota</taxon>
        <taxon>Metazoa</taxon>
        <taxon>Spiralia</taxon>
        <taxon>Lophotrochozoa</taxon>
        <taxon>Mollusca</taxon>
        <taxon>Gastropoda</taxon>
        <taxon>Heterobranchia</taxon>
        <taxon>Euthyneura</taxon>
        <taxon>Panpulmonata</taxon>
        <taxon>Eupulmonata</taxon>
        <taxon>Stylommatophora</taxon>
        <taxon>Helicina</taxon>
        <taxon>Arionoidea</taxon>
        <taxon>Arionidae</taxon>
        <taxon>Arion</taxon>
    </lineage>
</organism>
<evidence type="ECO:0000313" key="7">
    <source>
        <dbReference type="EMBL" id="CEK70280.1"/>
    </source>
</evidence>
<evidence type="ECO:0000256" key="2">
    <source>
        <dbReference type="ARBA" id="ARBA00004496"/>
    </source>
</evidence>
<dbReference type="GO" id="GO:0010387">
    <property type="term" value="P:COP9 signalosome assembly"/>
    <property type="evidence" value="ECO:0007669"/>
    <property type="project" value="InterPro"/>
</dbReference>
<keyword evidence="5" id="KW-0539">Nucleus</keyword>
<evidence type="ECO:0000256" key="4">
    <source>
        <dbReference type="ARBA" id="ARBA00022790"/>
    </source>
</evidence>
<gene>
    <name evidence="7" type="primary">ORF73524</name>
</gene>
<dbReference type="GO" id="GO:0008180">
    <property type="term" value="C:COP9 signalosome"/>
    <property type="evidence" value="ECO:0007669"/>
    <property type="project" value="UniProtKB-KW"/>
</dbReference>
<dbReference type="GO" id="GO:0000338">
    <property type="term" value="P:protein deneddylation"/>
    <property type="evidence" value="ECO:0007669"/>
    <property type="project" value="InterPro"/>
</dbReference>
<comment type="subcellular location">
    <subcellularLocation>
        <location evidence="2">Cytoplasm</location>
    </subcellularLocation>
    <subcellularLocation>
        <location evidence="1">Nucleus</location>
    </subcellularLocation>
</comment>
<keyword evidence="4" id="KW-0736">Signalosome</keyword>
<accession>A0A0B6ZRB0</accession>
<evidence type="ECO:0000259" key="6">
    <source>
        <dbReference type="Pfam" id="PF10075"/>
    </source>
</evidence>
<dbReference type="InterPro" id="IPR033464">
    <property type="entry name" value="CSN8_PSD8_EIF3K"/>
</dbReference>
<dbReference type="Gene3D" id="1.25.40.990">
    <property type="match status" value="1"/>
</dbReference>
<evidence type="ECO:0000256" key="5">
    <source>
        <dbReference type="ARBA" id="ARBA00023242"/>
    </source>
</evidence>
<dbReference type="GO" id="GO:0005737">
    <property type="term" value="C:cytoplasm"/>
    <property type="evidence" value="ECO:0007669"/>
    <property type="project" value="UniProtKB-SubCell"/>
</dbReference>
<evidence type="ECO:0000256" key="3">
    <source>
        <dbReference type="ARBA" id="ARBA00022490"/>
    </source>
</evidence>